<evidence type="ECO:0000256" key="8">
    <source>
        <dbReference type="SAM" id="SignalP"/>
    </source>
</evidence>
<evidence type="ECO:0000256" key="2">
    <source>
        <dbReference type="ARBA" id="ARBA00004887"/>
    </source>
</evidence>
<dbReference type="InterPro" id="IPR023366">
    <property type="entry name" value="ATP_synth_asu-like_sf"/>
</dbReference>
<evidence type="ECO:0000256" key="4">
    <source>
        <dbReference type="ARBA" id="ARBA00013950"/>
    </source>
</evidence>
<feature type="domain" description="Lumazine-binding" evidence="9">
    <location>
        <begin position="50"/>
        <end position="159"/>
    </location>
</feature>
<dbReference type="Gene3D" id="2.40.30.20">
    <property type="match status" value="2"/>
</dbReference>
<accession>A0A8J6CDG9</accession>
<proteinExistence type="predicted"/>
<evidence type="ECO:0000256" key="3">
    <source>
        <dbReference type="ARBA" id="ARBA00012827"/>
    </source>
</evidence>
<feature type="chain" id="PRO_5035265807" description="Riboflavin synthase" evidence="8">
    <location>
        <begin position="25"/>
        <end position="280"/>
    </location>
</feature>
<dbReference type="FunFam" id="2.40.30.20:FF:000003">
    <property type="entry name" value="Riboflavin synthase, alpha subunit"/>
    <property type="match status" value="1"/>
</dbReference>
<dbReference type="OrthoDB" id="10258924at2759"/>
<keyword evidence="11" id="KW-1185">Reference proteome</keyword>
<dbReference type="Pfam" id="PF00677">
    <property type="entry name" value="Lum_binding"/>
    <property type="match status" value="2"/>
</dbReference>
<keyword evidence="8" id="KW-0732">Signal</keyword>
<dbReference type="CDD" id="cd00402">
    <property type="entry name" value="Riboflavin_synthase_like"/>
    <property type="match status" value="1"/>
</dbReference>
<dbReference type="FunFam" id="2.40.30.20:FF:000004">
    <property type="entry name" value="Riboflavin synthase, alpha subunit"/>
    <property type="match status" value="1"/>
</dbReference>
<dbReference type="PANTHER" id="PTHR21098:SF0">
    <property type="entry name" value="RIBOFLAVIN SYNTHASE"/>
    <property type="match status" value="1"/>
</dbReference>
<evidence type="ECO:0000256" key="5">
    <source>
        <dbReference type="ARBA" id="ARBA00022619"/>
    </source>
</evidence>
<dbReference type="InterPro" id="IPR017938">
    <property type="entry name" value="Riboflavin_synthase-like_b-brl"/>
</dbReference>
<sequence>MHALSRVLALGALMPAAGWRPAAAAMRGSAVAATMRRSTRAPAASLPRAMFSGIVEEMGRVESLAERTDMKLWDGTIGSGWELAVRGSTVLDGATQGCSIAVNGVCLTVVDFDAGSGVFRVGLAPETLRRTNLNPAALKAGDAVNLERALPADGRNSGHFVQGHVDAVGELVSLTPDGDSLWVVVKAPRSLMKYIVPKGFIAVDGTSLTVCDVDYAASTFSFMLIGYTQQHVVIPQKSAGLTVNLEADVIGKYVERSLAGLSERVAALEAKFGGGSTFST</sequence>
<dbReference type="NCBIfam" id="NF006767">
    <property type="entry name" value="PRK09289.1"/>
    <property type="match status" value="1"/>
</dbReference>
<dbReference type="OMA" id="HFVTGHV"/>
<reference evidence="10" key="1">
    <citation type="submission" date="2021-05" db="EMBL/GenBank/DDBJ databases">
        <title>The genome of the haptophyte Pavlova lutheri (Diacronema luteri, Pavlovales) - a model for lipid biosynthesis in eukaryotic algae.</title>
        <authorList>
            <person name="Hulatt C.J."/>
            <person name="Posewitz M.C."/>
        </authorList>
    </citation>
    <scope>NUCLEOTIDE SEQUENCE</scope>
    <source>
        <strain evidence="10">NIVA-4/92</strain>
    </source>
</reference>
<protein>
    <recommendedName>
        <fullName evidence="4">Riboflavin synthase</fullName>
        <ecNumber evidence="3">2.5.1.9</ecNumber>
    </recommendedName>
</protein>
<comment type="caution">
    <text evidence="10">The sequence shown here is derived from an EMBL/GenBank/DDBJ whole genome shotgun (WGS) entry which is preliminary data.</text>
</comment>
<name>A0A8J6CDG9_DIALT</name>
<comment type="pathway">
    <text evidence="2">Cofactor biosynthesis; riboflavin biosynthesis; riboflavin from 2-hydroxy-3-oxobutyl phosphate and 5-amino-6-(D-ribitylamino)uracil: step 2/2.</text>
</comment>
<comment type="function">
    <text evidence="1">Catalyzes the dismutation of two molecules of 6,7-dimethyl-8-ribityllumazine, resulting in the formation of riboflavin and 5-amino-6-(D-ribitylamino)uracil.</text>
</comment>
<evidence type="ECO:0000313" key="11">
    <source>
        <dbReference type="Proteomes" id="UP000751190"/>
    </source>
</evidence>
<dbReference type="PROSITE" id="PS51177">
    <property type="entry name" value="LUMAZINE_BIND"/>
    <property type="match status" value="2"/>
</dbReference>
<dbReference type="SUPFAM" id="SSF63380">
    <property type="entry name" value="Riboflavin synthase domain-like"/>
    <property type="match status" value="2"/>
</dbReference>
<feature type="domain" description="Lumazine-binding" evidence="9">
    <location>
        <begin position="160"/>
        <end position="258"/>
    </location>
</feature>
<keyword evidence="7" id="KW-0677">Repeat</keyword>
<dbReference type="PANTHER" id="PTHR21098">
    <property type="entry name" value="RIBOFLAVIN SYNTHASE ALPHA CHAIN"/>
    <property type="match status" value="1"/>
</dbReference>
<keyword evidence="5" id="KW-0686">Riboflavin biosynthesis</keyword>
<evidence type="ECO:0000259" key="9">
    <source>
        <dbReference type="PROSITE" id="PS51177"/>
    </source>
</evidence>
<dbReference type="GO" id="GO:0009231">
    <property type="term" value="P:riboflavin biosynthetic process"/>
    <property type="evidence" value="ECO:0007669"/>
    <property type="project" value="UniProtKB-KW"/>
</dbReference>
<evidence type="ECO:0000256" key="7">
    <source>
        <dbReference type="ARBA" id="ARBA00022737"/>
    </source>
</evidence>
<dbReference type="GO" id="GO:0004746">
    <property type="term" value="F:riboflavin synthase activity"/>
    <property type="evidence" value="ECO:0007669"/>
    <property type="project" value="UniProtKB-EC"/>
</dbReference>
<evidence type="ECO:0000256" key="1">
    <source>
        <dbReference type="ARBA" id="ARBA00002803"/>
    </source>
</evidence>
<dbReference type="Proteomes" id="UP000751190">
    <property type="component" value="Unassembled WGS sequence"/>
</dbReference>
<dbReference type="EC" id="2.5.1.9" evidence="3"/>
<dbReference type="EMBL" id="JAGTXO010000004">
    <property type="protein sequence ID" value="KAG8468579.1"/>
    <property type="molecule type" value="Genomic_DNA"/>
</dbReference>
<evidence type="ECO:0000256" key="6">
    <source>
        <dbReference type="ARBA" id="ARBA00022679"/>
    </source>
</evidence>
<organism evidence="10 11">
    <name type="scientific">Diacronema lutheri</name>
    <name type="common">Unicellular marine alga</name>
    <name type="synonym">Monochrysis lutheri</name>
    <dbReference type="NCBI Taxonomy" id="2081491"/>
    <lineage>
        <taxon>Eukaryota</taxon>
        <taxon>Haptista</taxon>
        <taxon>Haptophyta</taxon>
        <taxon>Pavlovophyceae</taxon>
        <taxon>Pavlovales</taxon>
        <taxon>Pavlovaceae</taxon>
        <taxon>Diacronema</taxon>
    </lineage>
</organism>
<dbReference type="InterPro" id="IPR026017">
    <property type="entry name" value="Lumazine-bd_dom"/>
</dbReference>
<keyword evidence="6" id="KW-0808">Transferase</keyword>
<dbReference type="NCBIfam" id="TIGR00187">
    <property type="entry name" value="ribE"/>
    <property type="match status" value="1"/>
</dbReference>
<gene>
    <name evidence="10" type="ORF">KFE25_013662</name>
</gene>
<dbReference type="InterPro" id="IPR001783">
    <property type="entry name" value="Lumazine-bd"/>
</dbReference>
<evidence type="ECO:0000313" key="10">
    <source>
        <dbReference type="EMBL" id="KAG8468579.1"/>
    </source>
</evidence>
<dbReference type="AlphaFoldDB" id="A0A8J6CDG9"/>
<feature type="signal peptide" evidence="8">
    <location>
        <begin position="1"/>
        <end position="24"/>
    </location>
</feature>